<dbReference type="Pfam" id="PF21813">
    <property type="entry name" value="DUF6882"/>
    <property type="match status" value="1"/>
</dbReference>
<proteinExistence type="predicted"/>
<name>A0A3P3VVK9_9MICO</name>
<evidence type="ECO:0000313" key="2">
    <source>
        <dbReference type="Proteomes" id="UP000274391"/>
    </source>
</evidence>
<dbReference type="RefSeq" id="WP_124972072.1">
    <property type="nucleotide sequence ID" value="NZ_RQVS01000007.1"/>
</dbReference>
<reference evidence="1 2" key="1">
    <citation type="submission" date="2018-11" db="EMBL/GenBank/DDBJ databases">
        <title>YIM 102482-1 draft genome.</title>
        <authorList>
            <person name="Li G."/>
            <person name="Jiang Y."/>
        </authorList>
    </citation>
    <scope>NUCLEOTIDE SEQUENCE [LARGE SCALE GENOMIC DNA]</scope>
    <source>
        <strain evidence="1 2">YIM 102482-1</strain>
    </source>
</reference>
<sequence>MTQQIRRVGQHAALFAAIRQELFSDHLDERLGDYRFDVDLLDGVMVFSSDRGAVTAHVEFVASIAVDPATMLWGWAPLFGERVKPDSAVHQFRAFGELHRLAEFTNDEVPYELGSMDSKERIAALSHDVGAAAVEVLGPAWRYYSMPSGSAGSRGVVALTGWSEAMPEPTMIDVFTKLPRLLSDVDDVAWSLEGLANLMPGWRFERRPDAGPGAPVWRLTDAEGQWFELTTEFDNLGRLTSVKANGLHRGDSPAA</sequence>
<gene>
    <name evidence="1" type="ORF">EG850_07385</name>
</gene>
<dbReference type="EMBL" id="RQVS01000007">
    <property type="protein sequence ID" value="RRJ86835.1"/>
    <property type="molecule type" value="Genomic_DNA"/>
</dbReference>
<dbReference type="InterPro" id="IPR049249">
    <property type="entry name" value="DUF6882"/>
</dbReference>
<dbReference type="AlphaFoldDB" id="A0A3P3VVK9"/>
<evidence type="ECO:0000313" key="1">
    <source>
        <dbReference type="EMBL" id="RRJ86835.1"/>
    </source>
</evidence>
<dbReference type="Proteomes" id="UP000274391">
    <property type="component" value="Unassembled WGS sequence"/>
</dbReference>
<protein>
    <submittedName>
        <fullName evidence="1">Uncharacterized protein</fullName>
    </submittedName>
</protein>
<dbReference type="OrthoDB" id="7859927at2"/>
<keyword evidence="2" id="KW-1185">Reference proteome</keyword>
<accession>A0A3P3VVK9</accession>
<comment type="caution">
    <text evidence="1">The sequence shown here is derived from an EMBL/GenBank/DDBJ whole genome shotgun (WGS) entry which is preliminary data.</text>
</comment>
<organism evidence="1 2">
    <name type="scientific">Gulosibacter macacae</name>
    <dbReference type="NCBI Taxonomy" id="2488791"/>
    <lineage>
        <taxon>Bacteria</taxon>
        <taxon>Bacillati</taxon>
        <taxon>Actinomycetota</taxon>
        <taxon>Actinomycetes</taxon>
        <taxon>Micrococcales</taxon>
        <taxon>Microbacteriaceae</taxon>
        <taxon>Gulosibacter</taxon>
    </lineage>
</organism>